<reference evidence="3" key="1">
    <citation type="submission" date="2014-08" db="EMBL/GenBank/DDBJ databases">
        <authorList>
            <person name="Moulin L."/>
        </authorList>
    </citation>
    <scope>NUCLEOTIDE SEQUENCE [LARGE SCALE GENOMIC DNA]</scope>
</reference>
<dbReference type="Proteomes" id="UP000045285">
    <property type="component" value="Unassembled WGS sequence"/>
</dbReference>
<dbReference type="EMBL" id="CCMZ01000006">
    <property type="protein sequence ID" value="CDX13380.1"/>
    <property type="molecule type" value="Genomic_DNA"/>
</dbReference>
<evidence type="ECO:0000313" key="2">
    <source>
        <dbReference type="EMBL" id="CDX13380.1"/>
    </source>
</evidence>
<accession>A0A090DCZ7</accession>
<dbReference type="GO" id="GO:0006355">
    <property type="term" value="P:regulation of DNA-templated transcription"/>
    <property type="evidence" value="ECO:0007669"/>
    <property type="project" value="InterPro"/>
</dbReference>
<dbReference type="InterPro" id="IPR036388">
    <property type="entry name" value="WH-like_DNA-bd_sf"/>
</dbReference>
<sequence>MNLISGRNDTRSIAMPGMVAADAGSRTTTTFARSASRKTIRPTMAGTYVRPCLNSITGMLERIGCGWLVLGEAKRVLEWNAAAETILEACADSLDSPGDLSAALRSLIAGVPAHFAAGSLSWIVIRNAGDRPVIMTEEGVTTPDGSIIVALLDRQPRTGPNPETLRKMFGLTGAETQLALRLASGDAPLEIAERSRLSRTTIRTQLASLFAKTETRRQAELVALLGRISVLP</sequence>
<dbReference type="InterPro" id="IPR000792">
    <property type="entry name" value="Tscrpt_reg_LuxR_C"/>
</dbReference>
<gene>
    <name evidence="2" type="ORF">MPL3356_140174</name>
</gene>
<protein>
    <submittedName>
        <fullName evidence="2">Two component system response regulator</fullName>
    </submittedName>
</protein>
<evidence type="ECO:0000313" key="3">
    <source>
        <dbReference type="Proteomes" id="UP000045285"/>
    </source>
</evidence>
<feature type="domain" description="HTH luxR-type" evidence="1">
    <location>
        <begin position="168"/>
        <end position="225"/>
    </location>
</feature>
<dbReference type="SUPFAM" id="SSF46894">
    <property type="entry name" value="C-terminal effector domain of the bipartite response regulators"/>
    <property type="match status" value="1"/>
</dbReference>
<dbReference type="InterPro" id="IPR016032">
    <property type="entry name" value="Sig_transdc_resp-reg_C-effctor"/>
</dbReference>
<dbReference type="AlphaFoldDB" id="A0A090DCZ7"/>
<keyword evidence="3" id="KW-1185">Reference proteome</keyword>
<name>A0A090DCZ7_MESPL</name>
<evidence type="ECO:0000259" key="1">
    <source>
        <dbReference type="SMART" id="SM00421"/>
    </source>
</evidence>
<dbReference type="STRING" id="69974.MPLDJ20_150144"/>
<proteinExistence type="predicted"/>
<organism evidence="2 3">
    <name type="scientific">Mesorhizobium plurifarium</name>
    <dbReference type="NCBI Taxonomy" id="69974"/>
    <lineage>
        <taxon>Bacteria</taxon>
        <taxon>Pseudomonadati</taxon>
        <taxon>Pseudomonadota</taxon>
        <taxon>Alphaproteobacteria</taxon>
        <taxon>Hyphomicrobiales</taxon>
        <taxon>Phyllobacteriaceae</taxon>
        <taxon>Mesorhizobium</taxon>
    </lineage>
</organism>
<dbReference type="SMART" id="SM00421">
    <property type="entry name" value="HTH_LUXR"/>
    <property type="match status" value="1"/>
</dbReference>
<dbReference type="Gene3D" id="1.10.10.10">
    <property type="entry name" value="Winged helix-like DNA-binding domain superfamily/Winged helix DNA-binding domain"/>
    <property type="match status" value="1"/>
</dbReference>
<dbReference type="GO" id="GO:0003677">
    <property type="term" value="F:DNA binding"/>
    <property type="evidence" value="ECO:0007669"/>
    <property type="project" value="InterPro"/>
</dbReference>